<feature type="transmembrane region" description="Helical" evidence="1">
    <location>
        <begin position="92"/>
        <end position="112"/>
    </location>
</feature>
<evidence type="ECO:0000313" key="3">
    <source>
        <dbReference type="Proteomes" id="UP000029493"/>
    </source>
</evidence>
<dbReference type="Pfam" id="PF03817">
    <property type="entry name" value="MadL"/>
    <property type="match status" value="1"/>
</dbReference>
<evidence type="ECO:0000313" key="2">
    <source>
        <dbReference type="EMBL" id="AIR87740.1"/>
    </source>
</evidence>
<dbReference type="RefSeq" id="WP_038410551.1">
    <property type="nucleotide sequence ID" value="NZ_CP009455.1"/>
</dbReference>
<feature type="transmembrane region" description="Helical" evidence="1">
    <location>
        <begin position="33"/>
        <end position="50"/>
    </location>
</feature>
<proteinExistence type="predicted"/>
<gene>
    <name evidence="2" type="ORF">LK03_00135</name>
</gene>
<evidence type="ECO:0000256" key="1">
    <source>
        <dbReference type="SAM" id="Phobius"/>
    </source>
</evidence>
<name>A0A089WEQ0_9PSED</name>
<dbReference type="NCBIfam" id="TIGR00807">
    <property type="entry name" value="malonate_madL"/>
    <property type="match status" value="1"/>
</dbReference>
<dbReference type="Proteomes" id="UP000029493">
    <property type="component" value="Chromosome"/>
</dbReference>
<dbReference type="eggNOG" id="ENOG50319W5">
    <property type="taxonomic scope" value="Bacteria"/>
</dbReference>
<feature type="transmembrane region" description="Helical" evidence="1">
    <location>
        <begin position="62"/>
        <end position="80"/>
    </location>
</feature>
<sequence>MIIYGVALLALCTLAGVILGDFLGVLLGVKSNVGGVGIAMILLIVARLYMQRNGGMSKECELGVGFWGALYIPIVVAMAAQQNVVTALHGGPVALVAAVGSVLLCGLTIALISRTHRGEPLEPLQPAVLDGEVAANTAGKAAVTASPAGGR</sequence>
<dbReference type="GO" id="GO:0016020">
    <property type="term" value="C:membrane"/>
    <property type="evidence" value="ECO:0007669"/>
    <property type="project" value="InterPro"/>
</dbReference>
<dbReference type="EMBL" id="CP009455">
    <property type="protein sequence ID" value="AIR87740.1"/>
    <property type="molecule type" value="Genomic_DNA"/>
</dbReference>
<keyword evidence="3" id="KW-1185">Reference proteome</keyword>
<keyword evidence="1" id="KW-1133">Transmembrane helix</keyword>
<feature type="transmembrane region" description="Helical" evidence="1">
    <location>
        <begin position="7"/>
        <end position="27"/>
    </location>
</feature>
<keyword evidence="1" id="KW-0812">Transmembrane</keyword>
<dbReference type="STRING" id="157783.LK03_00135"/>
<organism evidence="2 3">
    <name type="scientific">Pseudomonas cremoricolorata</name>
    <dbReference type="NCBI Taxonomy" id="157783"/>
    <lineage>
        <taxon>Bacteria</taxon>
        <taxon>Pseudomonadati</taxon>
        <taxon>Pseudomonadota</taxon>
        <taxon>Gammaproteobacteria</taxon>
        <taxon>Pseudomonadales</taxon>
        <taxon>Pseudomonadaceae</taxon>
        <taxon>Pseudomonas</taxon>
    </lineage>
</organism>
<dbReference type="KEGG" id="psw:LK03_00135"/>
<dbReference type="AlphaFoldDB" id="A0A089WEQ0"/>
<accession>A0A089WEQ0</accession>
<keyword evidence="1" id="KW-0472">Membrane</keyword>
<dbReference type="OrthoDB" id="286752at2"/>
<dbReference type="InterPro" id="IPR004690">
    <property type="entry name" value="Maln_transptMadL"/>
</dbReference>
<reference evidence="2 3" key="1">
    <citation type="submission" date="2014-09" db="EMBL/GenBank/DDBJ databases">
        <authorList>
            <person name="Chan K.-G."/>
        </authorList>
    </citation>
    <scope>NUCLEOTIDE SEQUENCE [LARGE SCALE GENOMIC DNA]</scope>
    <source>
        <strain evidence="2 3">ND07</strain>
    </source>
</reference>
<protein>
    <submittedName>
        <fullName evidence="2">Malonate carrier protein</fullName>
    </submittedName>
</protein>